<name>A0A0D9XI20_9ORYZ</name>
<feature type="compositionally biased region" description="Polar residues" evidence="1">
    <location>
        <begin position="42"/>
        <end position="57"/>
    </location>
</feature>
<sequence length="128" mass="12980">MAVIGTLGARNPSAIGSALIRYSSISSSENPTAARNSGIGISPNTLGDGSAQNTSPYDRSVAASDSRGALAEAARLSIGTTIPPAPVETMTRMTGFPPFFLLACSTSRLRSAMKEENTMAGMPGGAGE</sequence>
<reference evidence="2 3" key="1">
    <citation type="submission" date="2012-08" db="EMBL/GenBank/DDBJ databases">
        <title>Oryza genome evolution.</title>
        <authorList>
            <person name="Wing R.A."/>
        </authorList>
    </citation>
    <scope>NUCLEOTIDE SEQUENCE</scope>
</reference>
<organism evidence="2 3">
    <name type="scientific">Leersia perrieri</name>
    <dbReference type="NCBI Taxonomy" id="77586"/>
    <lineage>
        <taxon>Eukaryota</taxon>
        <taxon>Viridiplantae</taxon>
        <taxon>Streptophyta</taxon>
        <taxon>Embryophyta</taxon>
        <taxon>Tracheophyta</taxon>
        <taxon>Spermatophyta</taxon>
        <taxon>Magnoliopsida</taxon>
        <taxon>Liliopsida</taxon>
        <taxon>Poales</taxon>
        <taxon>Poaceae</taxon>
        <taxon>BOP clade</taxon>
        <taxon>Oryzoideae</taxon>
        <taxon>Oryzeae</taxon>
        <taxon>Oryzinae</taxon>
        <taxon>Leersia</taxon>
    </lineage>
</organism>
<accession>A0A0D9XI20</accession>
<dbReference type="Gramene" id="LPERR10G02560.1">
    <property type="protein sequence ID" value="LPERR10G02560.1"/>
    <property type="gene ID" value="LPERR10G02560"/>
</dbReference>
<keyword evidence="3" id="KW-1185">Reference proteome</keyword>
<dbReference type="EnsemblPlants" id="LPERR10G02560.1">
    <property type="protein sequence ID" value="LPERR10G02560.1"/>
    <property type="gene ID" value="LPERR10G02560"/>
</dbReference>
<protein>
    <submittedName>
        <fullName evidence="2">Uncharacterized protein</fullName>
    </submittedName>
</protein>
<dbReference type="HOGENOM" id="CLU_1962742_0_0_1"/>
<evidence type="ECO:0000313" key="2">
    <source>
        <dbReference type="EnsemblPlants" id="LPERR10G02560.1"/>
    </source>
</evidence>
<feature type="region of interest" description="Disordered" evidence="1">
    <location>
        <begin position="26"/>
        <end position="64"/>
    </location>
</feature>
<evidence type="ECO:0000256" key="1">
    <source>
        <dbReference type="SAM" id="MobiDB-lite"/>
    </source>
</evidence>
<evidence type="ECO:0000313" key="3">
    <source>
        <dbReference type="Proteomes" id="UP000032180"/>
    </source>
</evidence>
<dbReference type="AlphaFoldDB" id="A0A0D9XI20"/>
<dbReference type="Proteomes" id="UP000032180">
    <property type="component" value="Chromosome 10"/>
</dbReference>
<reference evidence="3" key="2">
    <citation type="submission" date="2013-12" db="EMBL/GenBank/DDBJ databases">
        <authorList>
            <person name="Yu Y."/>
            <person name="Lee S."/>
            <person name="de Baynast K."/>
            <person name="Wissotski M."/>
            <person name="Liu L."/>
            <person name="Talag J."/>
            <person name="Goicoechea J."/>
            <person name="Angelova A."/>
            <person name="Jetty R."/>
            <person name="Kudrna D."/>
            <person name="Golser W."/>
            <person name="Rivera L."/>
            <person name="Zhang J."/>
            <person name="Wing R."/>
        </authorList>
    </citation>
    <scope>NUCLEOTIDE SEQUENCE</scope>
</reference>
<reference evidence="2" key="3">
    <citation type="submission" date="2015-04" db="UniProtKB">
        <authorList>
            <consortium name="EnsemblPlants"/>
        </authorList>
    </citation>
    <scope>IDENTIFICATION</scope>
</reference>
<proteinExistence type="predicted"/>